<reference evidence="14" key="5">
    <citation type="journal article" date="2021" name="G3 (Bethesda)">
        <title>Aegilops tauschii genome assembly Aet v5.0 features greater sequence contiguity and improved annotation.</title>
        <authorList>
            <person name="Wang L."/>
            <person name="Zhu T."/>
            <person name="Rodriguez J.C."/>
            <person name="Deal K.R."/>
            <person name="Dubcovsky J."/>
            <person name="McGuire P.E."/>
            <person name="Lux T."/>
            <person name="Spannagl M."/>
            <person name="Mayer K.F.X."/>
            <person name="Baldrich P."/>
            <person name="Meyers B.C."/>
            <person name="Huo N."/>
            <person name="Gu Y.Q."/>
            <person name="Zhou H."/>
            <person name="Devos K.M."/>
            <person name="Bennetzen J.L."/>
            <person name="Unver T."/>
            <person name="Budak H."/>
            <person name="Gulick P.J."/>
            <person name="Galiba G."/>
            <person name="Kalapos B."/>
            <person name="Nelson D.R."/>
            <person name="Li P."/>
            <person name="You F.M."/>
            <person name="Luo M.C."/>
            <person name="Dvorak J."/>
        </authorList>
    </citation>
    <scope>NUCLEOTIDE SEQUENCE [LARGE SCALE GENOMIC DNA]</scope>
    <source>
        <strain evidence="14">cv. AL8/78</strain>
    </source>
</reference>
<dbReference type="GO" id="GO:0031519">
    <property type="term" value="C:PcG protein complex"/>
    <property type="evidence" value="ECO:0007669"/>
    <property type="project" value="TreeGrafter"/>
</dbReference>
<keyword evidence="3" id="KW-0677">Repeat</keyword>
<evidence type="ECO:0000313" key="14">
    <source>
        <dbReference type="EnsemblPlants" id="AET1Gv20041200.3"/>
    </source>
</evidence>
<evidence type="ECO:0000256" key="1">
    <source>
        <dbReference type="ARBA" id="ARBA00004123"/>
    </source>
</evidence>
<evidence type="ECO:0000256" key="4">
    <source>
        <dbReference type="ARBA" id="ARBA00022771"/>
    </source>
</evidence>
<dbReference type="PANTHER" id="PTHR14003:SF12">
    <property type="entry name" value="OS05G0106000 PROTEIN"/>
    <property type="match status" value="1"/>
</dbReference>
<dbReference type="Proteomes" id="UP000015105">
    <property type="component" value="Chromosome 1D"/>
</dbReference>
<dbReference type="GO" id="GO:0000785">
    <property type="term" value="C:chromatin"/>
    <property type="evidence" value="ECO:0007669"/>
    <property type="project" value="TreeGrafter"/>
</dbReference>
<dbReference type="AlphaFoldDB" id="A0A452XKG9"/>
<keyword evidence="2" id="KW-0479">Metal-binding</keyword>
<feature type="domain" description="C2H2-type" evidence="13">
    <location>
        <begin position="222"/>
        <end position="252"/>
    </location>
</feature>
<evidence type="ECO:0000256" key="3">
    <source>
        <dbReference type="ARBA" id="ARBA00022737"/>
    </source>
</evidence>
<sequence length="356" mass="39437">IHQTLSYLILCSLSRLCEDVYKNLKENGGAGQEPEAQPRKVEPATEILFLCSYDNCGKTFVDVAALRKHAHVHGERQYVCQEPGCGKKFVDSSKLKRHHLTHTGQKDFVCPHPGCGKAFSLDFNLRAHLKTHAVENYHICPFPACGKRFTSDFKLKCHIKTHEKSYVLLTVSFVAMMQTGSPIAVQHTPPAEKPQSTIKPSIQATPKPSAPTPPSFSSERPYVCPYEGCGKAYIHGYKLNLHLKTQHPDHNQENNGRSATPAAGYNYADGGDIAPNPKRSKTNQGHRAPPSNAYNVKVSSRMAVDTSGAKNQWPGKGMYDDDSEETEEDPGGNNVEDGWRYGNQNADDEETEEDED</sequence>
<dbReference type="PROSITE" id="PS50157">
    <property type="entry name" value="ZINC_FINGER_C2H2_2"/>
    <property type="match status" value="5"/>
</dbReference>
<accession>A0A452XKG9</accession>
<feature type="compositionally biased region" description="Acidic residues" evidence="12">
    <location>
        <begin position="346"/>
        <end position="356"/>
    </location>
</feature>
<dbReference type="PROSITE" id="PS00028">
    <property type="entry name" value="ZINC_FINGER_C2H2_1"/>
    <property type="match status" value="5"/>
</dbReference>
<keyword evidence="10" id="KW-0539">Nucleus</keyword>
<evidence type="ECO:0000256" key="12">
    <source>
        <dbReference type="SAM" id="MobiDB-lite"/>
    </source>
</evidence>
<reference evidence="14" key="3">
    <citation type="journal article" date="2017" name="Nature">
        <title>Genome sequence of the progenitor of the wheat D genome Aegilops tauschii.</title>
        <authorList>
            <person name="Luo M.C."/>
            <person name="Gu Y.Q."/>
            <person name="Puiu D."/>
            <person name="Wang H."/>
            <person name="Twardziok S.O."/>
            <person name="Deal K.R."/>
            <person name="Huo N."/>
            <person name="Zhu T."/>
            <person name="Wang L."/>
            <person name="Wang Y."/>
            <person name="McGuire P.E."/>
            <person name="Liu S."/>
            <person name="Long H."/>
            <person name="Ramasamy R.K."/>
            <person name="Rodriguez J.C."/>
            <person name="Van S.L."/>
            <person name="Yuan L."/>
            <person name="Wang Z."/>
            <person name="Xia Z."/>
            <person name="Xiao L."/>
            <person name="Anderson O.D."/>
            <person name="Ouyang S."/>
            <person name="Liang Y."/>
            <person name="Zimin A.V."/>
            <person name="Pertea G."/>
            <person name="Qi P."/>
            <person name="Bennetzen J.L."/>
            <person name="Dai X."/>
            <person name="Dawson M.W."/>
            <person name="Muller H.G."/>
            <person name="Kugler K."/>
            <person name="Rivarola-Duarte L."/>
            <person name="Spannagl M."/>
            <person name="Mayer K.F.X."/>
            <person name="Lu F.H."/>
            <person name="Bevan M.W."/>
            <person name="Leroy P."/>
            <person name="Li P."/>
            <person name="You F.M."/>
            <person name="Sun Q."/>
            <person name="Liu Z."/>
            <person name="Lyons E."/>
            <person name="Wicker T."/>
            <person name="Salzberg S.L."/>
            <person name="Devos K.M."/>
            <person name="Dvorak J."/>
        </authorList>
    </citation>
    <scope>NUCLEOTIDE SEQUENCE [LARGE SCALE GENOMIC DNA]</scope>
    <source>
        <strain evidence="14">cv. AL8/78</strain>
    </source>
</reference>
<dbReference type="GO" id="GO:0000981">
    <property type="term" value="F:DNA-binding transcription factor activity, RNA polymerase II-specific"/>
    <property type="evidence" value="ECO:0007669"/>
    <property type="project" value="TreeGrafter"/>
</dbReference>
<evidence type="ECO:0000256" key="10">
    <source>
        <dbReference type="ARBA" id="ARBA00023242"/>
    </source>
</evidence>
<feature type="region of interest" description="Disordered" evidence="12">
    <location>
        <begin position="246"/>
        <end position="356"/>
    </location>
</feature>
<dbReference type="InterPro" id="IPR013087">
    <property type="entry name" value="Znf_C2H2_type"/>
</dbReference>
<feature type="domain" description="C2H2-type" evidence="13">
    <location>
        <begin position="78"/>
        <end position="107"/>
    </location>
</feature>
<dbReference type="SMART" id="SM00355">
    <property type="entry name" value="ZnF_C2H2"/>
    <property type="match status" value="5"/>
</dbReference>
<dbReference type="SUPFAM" id="SSF57667">
    <property type="entry name" value="beta-beta-alpha zinc fingers"/>
    <property type="match status" value="3"/>
</dbReference>
<feature type="domain" description="C2H2-type" evidence="13">
    <location>
        <begin position="138"/>
        <end position="162"/>
    </location>
</feature>
<keyword evidence="15" id="KW-1185">Reference proteome</keyword>
<keyword evidence="4 11" id="KW-0863">Zinc-finger</keyword>
<feature type="domain" description="C2H2-type" evidence="13">
    <location>
        <begin position="49"/>
        <end position="78"/>
    </location>
</feature>
<dbReference type="EnsemblPlants" id="AET1Gv20041200.3">
    <property type="protein sequence ID" value="AET1Gv20041200.3"/>
    <property type="gene ID" value="AET1Gv20041200"/>
</dbReference>
<dbReference type="FunFam" id="3.30.160.60:FF:000125">
    <property type="entry name" value="Putative zinc finger protein 143"/>
    <property type="match status" value="1"/>
</dbReference>
<protein>
    <recommendedName>
        <fullName evidence="13">C2H2-type domain-containing protein</fullName>
    </recommendedName>
</protein>
<dbReference type="InterPro" id="IPR036236">
    <property type="entry name" value="Znf_C2H2_sf"/>
</dbReference>
<keyword evidence="5" id="KW-0862">Zinc</keyword>
<evidence type="ECO:0000256" key="5">
    <source>
        <dbReference type="ARBA" id="ARBA00022833"/>
    </source>
</evidence>
<comment type="subcellular location">
    <subcellularLocation>
        <location evidence="1">Nucleus</location>
    </subcellularLocation>
</comment>
<feature type="compositionally biased region" description="Polar residues" evidence="12">
    <location>
        <begin position="194"/>
        <end position="203"/>
    </location>
</feature>
<organism evidence="14 15">
    <name type="scientific">Aegilops tauschii subsp. strangulata</name>
    <name type="common">Goatgrass</name>
    <dbReference type="NCBI Taxonomy" id="200361"/>
    <lineage>
        <taxon>Eukaryota</taxon>
        <taxon>Viridiplantae</taxon>
        <taxon>Streptophyta</taxon>
        <taxon>Embryophyta</taxon>
        <taxon>Tracheophyta</taxon>
        <taxon>Spermatophyta</taxon>
        <taxon>Magnoliopsida</taxon>
        <taxon>Liliopsida</taxon>
        <taxon>Poales</taxon>
        <taxon>Poaceae</taxon>
        <taxon>BOP clade</taxon>
        <taxon>Pooideae</taxon>
        <taxon>Triticodae</taxon>
        <taxon>Triticeae</taxon>
        <taxon>Triticinae</taxon>
        <taxon>Aegilops</taxon>
    </lineage>
</organism>
<dbReference type="GO" id="GO:0005667">
    <property type="term" value="C:transcription regulator complex"/>
    <property type="evidence" value="ECO:0007669"/>
    <property type="project" value="TreeGrafter"/>
</dbReference>
<dbReference type="PANTHER" id="PTHR14003">
    <property type="entry name" value="TRANSCRIPTIONAL REPRESSOR PROTEIN YY"/>
    <property type="match status" value="1"/>
</dbReference>
<dbReference type="GO" id="GO:0008270">
    <property type="term" value="F:zinc ion binding"/>
    <property type="evidence" value="ECO:0007669"/>
    <property type="project" value="UniProtKB-KW"/>
</dbReference>
<reference evidence="15" key="2">
    <citation type="journal article" date="2017" name="Nat. Plants">
        <title>The Aegilops tauschii genome reveals multiple impacts of transposons.</title>
        <authorList>
            <person name="Zhao G."/>
            <person name="Zou C."/>
            <person name="Li K."/>
            <person name="Wang K."/>
            <person name="Li T."/>
            <person name="Gao L."/>
            <person name="Zhang X."/>
            <person name="Wang H."/>
            <person name="Yang Z."/>
            <person name="Liu X."/>
            <person name="Jiang W."/>
            <person name="Mao L."/>
            <person name="Kong X."/>
            <person name="Jiao Y."/>
            <person name="Jia J."/>
        </authorList>
    </citation>
    <scope>NUCLEOTIDE SEQUENCE [LARGE SCALE GENOMIC DNA]</scope>
    <source>
        <strain evidence="15">cv. AL8/78</strain>
    </source>
</reference>
<keyword evidence="9" id="KW-0804">Transcription</keyword>
<dbReference type="FunFam" id="3.30.160.60:FF:000071">
    <property type="entry name" value="Putative zinc finger protein 143"/>
    <property type="match status" value="1"/>
</dbReference>
<evidence type="ECO:0000256" key="11">
    <source>
        <dbReference type="PROSITE-ProRule" id="PRU00042"/>
    </source>
</evidence>
<feature type="compositionally biased region" description="Acidic residues" evidence="12">
    <location>
        <begin position="320"/>
        <end position="330"/>
    </location>
</feature>
<evidence type="ECO:0000256" key="8">
    <source>
        <dbReference type="ARBA" id="ARBA00023159"/>
    </source>
</evidence>
<feature type="domain" description="C2H2-type" evidence="13">
    <location>
        <begin position="108"/>
        <end position="137"/>
    </location>
</feature>
<dbReference type="Pfam" id="PF00096">
    <property type="entry name" value="zf-C2H2"/>
    <property type="match status" value="3"/>
</dbReference>
<keyword evidence="6" id="KW-0805">Transcription regulation</keyword>
<evidence type="ECO:0000256" key="2">
    <source>
        <dbReference type="ARBA" id="ARBA00022723"/>
    </source>
</evidence>
<evidence type="ECO:0000256" key="7">
    <source>
        <dbReference type="ARBA" id="ARBA00023125"/>
    </source>
</evidence>
<dbReference type="GO" id="GO:0045893">
    <property type="term" value="P:positive regulation of DNA-templated transcription"/>
    <property type="evidence" value="ECO:0007669"/>
    <property type="project" value="UniProtKB-ARBA"/>
</dbReference>
<keyword evidence="7" id="KW-0238">DNA-binding</keyword>
<evidence type="ECO:0000259" key="13">
    <source>
        <dbReference type="PROSITE" id="PS50157"/>
    </source>
</evidence>
<dbReference type="GO" id="GO:0000978">
    <property type="term" value="F:RNA polymerase II cis-regulatory region sequence-specific DNA binding"/>
    <property type="evidence" value="ECO:0007669"/>
    <property type="project" value="TreeGrafter"/>
</dbReference>
<evidence type="ECO:0000256" key="6">
    <source>
        <dbReference type="ARBA" id="ARBA00023015"/>
    </source>
</evidence>
<reference evidence="14" key="4">
    <citation type="submission" date="2019-03" db="UniProtKB">
        <authorList>
            <consortium name="EnsemblPlants"/>
        </authorList>
    </citation>
    <scope>IDENTIFICATION</scope>
</reference>
<dbReference type="Gramene" id="AET1Gv20041200.3">
    <property type="protein sequence ID" value="AET1Gv20041200.3"/>
    <property type="gene ID" value="AET1Gv20041200"/>
</dbReference>
<dbReference type="FunFam" id="3.30.160.60:FF:000221">
    <property type="entry name" value="Zinc finger protein 410"/>
    <property type="match status" value="1"/>
</dbReference>
<name>A0A452XKG9_AEGTS</name>
<reference evidence="15" key="1">
    <citation type="journal article" date="2014" name="Science">
        <title>Ancient hybridizations among the ancestral genomes of bread wheat.</title>
        <authorList>
            <consortium name="International Wheat Genome Sequencing Consortium,"/>
            <person name="Marcussen T."/>
            <person name="Sandve S.R."/>
            <person name="Heier L."/>
            <person name="Spannagl M."/>
            <person name="Pfeifer M."/>
            <person name="Jakobsen K.S."/>
            <person name="Wulff B.B."/>
            <person name="Steuernagel B."/>
            <person name="Mayer K.F."/>
            <person name="Olsen O.A."/>
        </authorList>
    </citation>
    <scope>NUCLEOTIDE SEQUENCE [LARGE SCALE GENOMIC DNA]</scope>
    <source>
        <strain evidence="15">cv. AL8/78</strain>
    </source>
</reference>
<evidence type="ECO:0000256" key="9">
    <source>
        <dbReference type="ARBA" id="ARBA00023163"/>
    </source>
</evidence>
<feature type="region of interest" description="Disordered" evidence="12">
    <location>
        <begin position="186"/>
        <end position="218"/>
    </location>
</feature>
<keyword evidence="8" id="KW-0010">Activator</keyword>
<proteinExistence type="predicted"/>
<evidence type="ECO:0000313" key="15">
    <source>
        <dbReference type="Proteomes" id="UP000015105"/>
    </source>
</evidence>
<dbReference type="Gene3D" id="3.30.160.60">
    <property type="entry name" value="Classic Zinc Finger"/>
    <property type="match status" value="5"/>
</dbReference>